<dbReference type="InterPro" id="IPR013785">
    <property type="entry name" value="Aldolase_TIM"/>
</dbReference>
<reference evidence="16 17" key="1">
    <citation type="journal article" date="2014" name="Genome Announc.">
        <title>Complete Genome Sequences of Fish Pathogenic Weissella ceti Strains WS74 and WS105.</title>
        <authorList>
            <person name="Figueiredo H.C."/>
            <person name="Leal C.A."/>
            <person name="Dorella F.A."/>
            <person name="Carvalho A.F."/>
            <person name="Soares S.C."/>
            <person name="Pereira F.L."/>
            <person name="Azevedo V.A."/>
        </authorList>
    </citation>
    <scope>NUCLEOTIDE SEQUENCE [LARGE SCALE GENOMIC DNA]</scope>
    <source>
        <strain evidence="16 17">WS74</strain>
    </source>
</reference>
<evidence type="ECO:0000256" key="14">
    <source>
        <dbReference type="PIRSR" id="PIRSR006621-2"/>
    </source>
</evidence>
<keyword evidence="5 12" id="KW-0288">FMN</keyword>
<dbReference type="OrthoDB" id="9764501at2"/>
<dbReference type="InterPro" id="IPR001269">
    <property type="entry name" value="DUS_fam"/>
</dbReference>
<dbReference type="PATRIC" id="fig|759620.7.peg.1251"/>
<dbReference type="SUPFAM" id="SSF51395">
    <property type="entry name" value="FMN-linked oxidoreductases"/>
    <property type="match status" value="1"/>
</dbReference>
<reference evidence="17" key="2">
    <citation type="submission" date="2014-08" db="EMBL/GenBank/DDBJ databases">
        <title>Complete genome of Weissella ceti strain WS74 isolated from diseased rainbow trout in Brazil.</title>
        <authorList>
            <person name="Figueiredo H.C.P."/>
            <person name="Leal C.A.G."/>
            <person name="Pereira F.L."/>
            <person name="Soares S.C."/>
            <person name="Dorella F.A."/>
            <person name="Carvalho A.F."/>
            <person name="Azevedo V.A.C."/>
        </authorList>
    </citation>
    <scope>NUCLEOTIDE SEQUENCE [LARGE SCALE GENOMIC DNA]</scope>
    <source>
        <strain evidence="17">WS74</strain>
    </source>
</reference>
<dbReference type="EMBL" id="CP009223">
    <property type="protein sequence ID" value="AIM63552.1"/>
    <property type="molecule type" value="Genomic_DNA"/>
</dbReference>
<evidence type="ECO:0000256" key="11">
    <source>
        <dbReference type="ARBA" id="ARBA00048802"/>
    </source>
</evidence>
<dbReference type="PROSITE" id="PS01136">
    <property type="entry name" value="UPF0034"/>
    <property type="match status" value="1"/>
</dbReference>
<evidence type="ECO:0000256" key="8">
    <source>
        <dbReference type="ARBA" id="ARBA00022884"/>
    </source>
</evidence>
<evidence type="ECO:0000313" key="16">
    <source>
        <dbReference type="EMBL" id="AIM63552.1"/>
    </source>
</evidence>
<dbReference type="KEGG" id="wce:WS08_1232"/>
<evidence type="ECO:0000256" key="3">
    <source>
        <dbReference type="ARBA" id="ARBA00022555"/>
    </source>
</evidence>
<dbReference type="InterPro" id="IPR018517">
    <property type="entry name" value="tRNA_hU_synthase_CS"/>
</dbReference>
<keyword evidence="14" id="KW-0547">Nucleotide-binding</keyword>
<feature type="domain" description="DUS-like FMN-binding" evidence="15">
    <location>
        <begin position="33"/>
        <end position="328"/>
    </location>
</feature>
<evidence type="ECO:0000313" key="17">
    <source>
        <dbReference type="Proteomes" id="UP000029079"/>
    </source>
</evidence>
<feature type="active site" description="Proton donor" evidence="13">
    <location>
        <position position="123"/>
    </location>
</feature>
<dbReference type="GO" id="GO:0017150">
    <property type="term" value="F:tRNA dihydrouridine synthase activity"/>
    <property type="evidence" value="ECO:0007669"/>
    <property type="project" value="InterPro"/>
</dbReference>
<dbReference type="Proteomes" id="UP000029079">
    <property type="component" value="Chromosome"/>
</dbReference>
<dbReference type="EC" id="1.3.1.-" evidence="12"/>
<dbReference type="PANTHER" id="PTHR11082">
    <property type="entry name" value="TRNA-DIHYDROURIDINE SYNTHASE"/>
    <property type="match status" value="1"/>
</dbReference>
<comment type="function">
    <text evidence="2 12">Catalyzes the synthesis of 5,6-dihydrouridine (D), a modified base found in the D-loop of most tRNAs, via the reduction of the C5-C6 double bond in target uridines.</text>
</comment>
<comment type="catalytic activity">
    <reaction evidence="11">
        <text>a 5,6-dihydrouridine in tRNA + NAD(+) = a uridine in tRNA + NADH + H(+)</text>
        <dbReference type="Rhea" id="RHEA:54452"/>
        <dbReference type="Rhea" id="RHEA-COMP:13339"/>
        <dbReference type="Rhea" id="RHEA-COMP:13887"/>
        <dbReference type="ChEBI" id="CHEBI:15378"/>
        <dbReference type="ChEBI" id="CHEBI:57540"/>
        <dbReference type="ChEBI" id="CHEBI:57945"/>
        <dbReference type="ChEBI" id="CHEBI:65315"/>
        <dbReference type="ChEBI" id="CHEBI:74443"/>
    </reaction>
</comment>
<dbReference type="Gene3D" id="1.10.1200.80">
    <property type="entry name" value="Putative flavin oxidoreducatase, domain 2"/>
    <property type="match status" value="1"/>
</dbReference>
<evidence type="ECO:0000256" key="5">
    <source>
        <dbReference type="ARBA" id="ARBA00022643"/>
    </source>
</evidence>
<dbReference type="Pfam" id="PF01207">
    <property type="entry name" value="Dus"/>
    <property type="match status" value="1"/>
</dbReference>
<evidence type="ECO:0000256" key="2">
    <source>
        <dbReference type="ARBA" id="ARBA00002790"/>
    </source>
</evidence>
<keyword evidence="9 12" id="KW-0560">Oxidoreductase</keyword>
<keyword evidence="4 12" id="KW-0285">Flavoprotein</keyword>
<feature type="binding site" evidence="14">
    <location>
        <position position="190"/>
    </location>
    <ligand>
        <name>FMN</name>
        <dbReference type="ChEBI" id="CHEBI:58210"/>
    </ligand>
</feature>
<dbReference type="CDD" id="cd02801">
    <property type="entry name" value="DUS_like_FMN"/>
    <property type="match status" value="1"/>
</dbReference>
<dbReference type="STRING" id="759620.WS105_1297"/>
<evidence type="ECO:0000256" key="10">
    <source>
        <dbReference type="ARBA" id="ARBA00048205"/>
    </source>
</evidence>
<dbReference type="PANTHER" id="PTHR11082:SF25">
    <property type="entry name" value="DUS-LIKE FMN-BINDING DOMAIN-CONTAINING PROTEIN"/>
    <property type="match status" value="1"/>
</dbReference>
<dbReference type="GO" id="GO:0000049">
    <property type="term" value="F:tRNA binding"/>
    <property type="evidence" value="ECO:0007669"/>
    <property type="project" value="UniProtKB-KW"/>
</dbReference>
<keyword evidence="17" id="KW-1185">Reference proteome</keyword>
<evidence type="ECO:0000256" key="12">
    <source>
        <dbReference type="PIRNR" id="PIRNR006621"/>
    </source>
</evidence>
<keyword evidence="8" id="KW-0694">RNA-binding</keyword>
<comment type="similarity">
    <text evidence="12">Belongs to the dus family.</text>
</comment>
<dbReference type="PIRSF" id="PIRSF006621">
    <property type="entry name" value="Dus"/>
    <property type="match status" value="1"/>
</dbReference>
<dbReference type="KEGG" id="wct:WS74_1303"/>
<dbReference type="InterPro" id="IPR035587">
    <property type="entry name" value="DUS-like_FMN-bd"/>
</dbReference>
<sequence>MVQAKSAYWQNIVDAAQNHPEVEGIETLPFFTLAPMEAVTDTVFRRVVAQAAAPEAFYTEFTNARSMSHPKAKFTVQGRLCFVPEEHSIPIAQLWGDRPIDFELGVADLKERGFEAVDINMGCPDSTVIKNGGGSDLIRNPEKAAELIQAAKLAGLPVSVKTRLGFNKIDTFREWLPFLLKQDVQVLTVHLRTRKEMSKVEAHYEYIDEILAMRDEISPNTLIQFNGDIKDRAQGLALAKEHPGIDGIMIGRGVFEDPYTFEDTPTEHTLEESLALLRLQLDLHDEFDKEFGPTNFQKLKRFFKIYVRGFSYASDLRVALMETKTTDDARDILAEFDEQWQERVKAEAENTPS</sequence>
<dbReference type="Gene3D" id="3.20.20.70">
    <property type="entry name" value="Aldolase class I"/>
    <property type="match status" value="1"/>
</dbReference>
<feature type="binding site" evidence="14">
    <location>
        <position position="93"/>
    </location>
    <ligand>
        <name>FMN</name>
        <dbReference type="ChEBI" id="CHEBI:58210"/>
    </ligand>
</feature>
<evidence type="ECO:0000256" key="7">
    <source>
        <dbReference type="ARBA" id="ARBA00022857"/>
    </source>
</evidence>
<keyword evidence="3" id="KW-0820">tRNA-binding</keyword>
<dbReference type="GO" id="GO:0050660">
    <property type="term" value="F:flavin adenine dinucleotide binding"/>
    <property type="evidence" value="ECO:0007669"/>
    <property type="project" value="InterPro"/>
</dbReference>
<dbReference type="RefSeq" id="WP_009765176.1">
    <property type="nucleotide sequence ID" value="NZ_CP009223.1"/>
</dbReference>
<dbReference type="AlphaFoldDB" id="A0A075U0U3"/>
<accession>A0A075U0U3</accession>
<protein>
    <recommendedName>
        <fullName evidence="12">tRNA-dihydrouridine synthase</fullName>
        <ecNumber evidence="12">1.3.1.-</ecNumber>
    </recommendedName>
</protein>
<evidence type="ECO:0000256" key="1">
    <source>
        <dbReference type="ARBA" id="ARBA00001917"/>
    </source>
</evidence>
<proteinExistence type="inferred from homology"/>
<keyword evidence="6 12" id="KW-0819">tRNA processing</keyword>
<evidence type="ECO:0000256" key="6">
    <source>
        <dbReference type="ARBA" id="ARBA00022694"/>
    </source>
</evidence>
<keyword evidence="7" id="KW-0521">NADP</keyword>
<dbReference type="KEGG" id="wci:WS105_1297"/>
<gene>
    <name evidence="16" type="ORF">WS74_1303</name>
</gene>
<evidence type="ECO:0000256" key="13">
    <source>
        <dbReference type="PIRSR" id="PIRSR006621-1"/>
    </source>
</evidence>
<name>A0A075U0U3_9LACO</name>
<feature type="binding site" evidence="14">
    <location>
        <begin position="251"/>
        <end position="252"/>
    </location>
    <ligand>
        <name>FMN</name>
        <dbReference type="ChEBI" id="CHEBI:58210"/>
    </ligand>
</feature>
<evidence type="ECO:0000259" key="15">
    <source>
        <dbReference type="Pfam" id="PF01207"/>
    </source>
</evidence>
<dbReference type="InterPro" id="IPR024036">
    <property type="entry name" value="tRNA-dHydroUridine_Synthase_C"/>
</dbReference>
<evidence type="ECO:0000256" key="9">
    <source>
        <dbReference type="ARBA" id="ARBA00023002"/>
    </source>
</evidence>
<comment type="catalytic activity">
    <reaction evidence="10">
        <text>a 5,6-dihydrouridine in tRNA + NADP(+) = a uridine in tRNA + NADPH + H(+)</text>
        <dbReference type="Rhea" id="RHEA:23624"/>
        <dbReference type="Rhea" id="RHEA-COMP:13339"/>
        <dbReference type="Rhea" id="RHEA-COMP:13887"/>
        <dbReference type="ChEBI" id="CHEBI:15378"/>
        <dbReference type="ChEBI" id="CHEBI:57783"/>
        <dbReference type="ChEBI" id="CHEBI:58349"/>
        <dbReference type="ChEBI" id="CHEBI:65315"/>
        <dbReference type="ChEBI" id="CHEBI:74443"/>
    </reaction>
</comment>
<comment type="cofactor">
    <cofactor evidence="1 12 14">
        <name>FMN</name>
        <dbReference type="ChEBI" id="CHEBI:58210"/>
    </cofactor>
</comment>
<evidence type="ECO:0000256" key="4">
    <source>
        <dbReference type="ARBA" id="ARBA00022630"/>
    </source>
</evidence>
<feature type="binding site" evidence="14">
    <location>
        <position position="161"/>
    </location>
    <ligand>
        <name>FMN</name>
        <dbReference type="ChEBI" id="CHEBI:58210"/>
    </ligand>
</feature>
<organism evidence="16 17">
    <name type="scientific">Weissella ceti</name>
    <dbReference type="NCBI Taxonomy" id="759620"/>
    <lineage>
        <taxon>Bacteria</taxon>
        <taxon>Bacillati</taxon>
        <taxon>Bacillota</taxon>
        <taxon>Bacilli</taxon>
        <taxon>Lactobacillales</taxon>
        <taxon>Lactobacillaceae</taxon>
        <taxon>Weissella</taxon>
    </lineage>
</organism>